<dbReference type="GO" id="GO:0004633">
    <property type="term" value="F:phosphopantothenoylcysteine decarboxylase activity"/>
    <property type="evidence" value="ECO:0007669"/>
    <property type="project" value="UniProtKB-EC"/>
</dbReference>
<keyword evidence="5" id="KW-0456">Lyase</keyword>
<dbReference type="Gene3D" id="3.40.50.1950">
    <property type="entry name" value="Flavin prenyltransferase-like"/>
    <property type="match status" value="1"/>
</dbReference>
<keyword evidence="6" id="KW-1185">Reference proteome</keyword>
<feature type="compositionally biased region" description="Low complexity" evidence="3">
    <location>
        <begin position="38"/>
        <end position="51"/>
    </location>
</feature>
<name>A0AAD8XW78_9STRA</name>
<evidence type="ECO:0000256" key="1">
    <source>
        <dbReference type="ARBA" id="ARBA00022993"/>
    </source>
</evidence>
<dbReference type="GO" id="GO:0015937">
    <property type="term" value="P:coenzyme A biosynthetic process"/>
    <property type="evidence" value="ECO:0007669"/>
    <property type="project" value="UniProtKB-KW"/>
</dbReference>
<accession>A0AAD8XW78</accession>
<feature type="compositionally biased region" description="Polar residues" evidence="3">
    <location>
        <begin position="21"/>
        <end position="37"/>
    </location>
</feature>
<evidence type="ECO:0000256" key="3">
    <source>
        <dbReference type="SAM" id="MobiDB-lite"/>
    </source>
</evidence>
<dbReference type="PANTHER" id="PTHR14359">
    <property type="entry name" value="HOMO-OLIGOMERIC FLAVIN CONTAINING CYS DECARBOXYLASE FAMILY"/>
    <property type="match status" value="1"/>
</dbReference>
<keyword evidence="1" id="KW-0173">Coenzyme A biosynthesis</keyword>
<dbReference type="PANTHER" id="PTHR14359:SF6">
    <property type="entry name" value="PHOSPHOPANTOTHENOYLCYSTEINE DECARBOXYLASE"/>
    <property type="match status" value="1"/>
</dbReference>
<organism evidence="5 6">
    <name type="scientific">Skeletonema marinoi</name>
    <dbReference type="NCBI Taxonomy" id="267567"/>
    <lineage>
        <taxon>Eukaryota</taxon>
        <taxon>Sar</taxon>
        <taxon>Stramenopiles</taxon>
        <taxon>Ochrophyta</taxon>
        <taxon>Bacillariophyta</taxon>
        <taxon>Coscinodiscophyceae</taxon>
        <taxon>Thalassiosirophycidae</taxon>
        <taxon>Thalassiosirales</taxon>
        <taxon>Skeletonemataceae</taxon>
        <taxon>Skeletonema</taxon>
        <taxon>Skeletonema marinoi-dohrnii complex</taxon>
    </lineage>
</organism>
<feature type="region of interest" description="Disordered" evidence="3">
    <location>
        <begin position="17"/>
        <end position="53"/>
    </location>
</feature>
<dbReference type="GO" id="GO:0010181">
    <property type="term" value="F:FMN binding"/>
    <property type="evidence" value="ECO:0007669"/>
    <property type="project" value="TreeGrafter"/>
</dbReference>
<protein>
    <submittedName>
        <fullName evidence="5">Phosphopantothenoylcysteine decarboxylase</fullName>
        <ecNumber evidence="5">4.1.1.36</ecNumber>
    </submittedName>
</protein>
<gene>
    <name evidence="5" type="ORF">QTG54_014607</name>
</gene>
<evidence type="ECO:0000313" key="5">
    <source>
        <dbReference type="EMBL" id="KAK1734734.1"/>
    </source>
</evidence>
<comment type="similarity">
    <text evidence="2">Belongs to the HFCD (homooligomeric flavin containing Cys decarboxylase) superfamily.</text>
</comment>
<dbReference type="Pfam" id="PF02441">
    <property type="entry name" value="Flavoprotein"/>
    <property type="match status" value="1"/>
</dbReference>
<evidence type="ECO:0000313" key="6">
    <source>
        <dbReference type="Proteomes" id="UP001224775"/>
    </source>
</evidence>
<sequence>MVNSEVSWQDFVRKKKEQQERLLSTPKNDDANQNNDLSSTTMSAPTTATTPESLYGRRPHILLGVTGSIAAVKGPRLALRLANELKANVKVVLTRTVEQYFWKEGRAVPTYDRENWIDFERAVATSKRPDEDEKEHTTDWKLTSGRISIHYAEEEWNDYKSLSDSVLHIDLRNWADICVVAPLSAHTLGKIANGLCDDLLTCILRAWDFGNTKKPIVLAPAMNTAMWEHPLTNMQLKTVKSLGREEGKDAVVVVQPVAKTLACGEVGVGALAELDDIISTTKQCLTHMIGNVSVI</sequence>
<dbReference type="InterPro" id="IPR003382">
    <property type="entry name" value="Flavoprotein"/>
</dbReference>
<reference evidence="5" key="1">
    <citation type="submission" date="2023-06" db="EMBL/GenBank/DDBJ databases">
        <title>Survivors Of The Sea: Transcriptome response of Skeletonema marinoi to long-term dormancy.</title>
        <authorList>
            <person name="Pinder M.I.M."/>
            <person name="Kourtchenko O."/>
            <person name="Robertson E.K."/>
            <person name="Larsson T."/>
            <person name="Maumus F."/>
            <person name="Osuna-Cruz C.M."/>
            <person name="Vancaester E."/>
            <person name="Stenow R."/>
            <person name="Vandepoele K."/>
            <person name="Ploug H."/>
            <person name="Bruchert V."/>
            <person name="Godhe A."/>
            <person name="Topel M."/>
        </authorList>
    </citation>
    <scope>NUCLEOTIDE SEQUENCE</scope>
    <source>
        <strain evidence="5">R05AC</strain>
    </source>
</reference>
<dbReference type="EC" id="4.1.1.36" evidence="5"/>
<dbReference type="GO" id="GO:0071513">
    <property type="term" value="C:phosphopantothenoylcysteine decarboxylase complex"/>
    <property type="evidence" value="ECO:0007669"/>
    <property type="project" value="TreeGrafter"/>
</dbReference>
<evidence type="ECO:0000256" key="2">
    <source>
        <dbReference type="ARBA" id="ARBA00038350"/>
    </source>
</evidence>
<dbReference type="Proteomes" id="UP001224775">
    <property type="component" value="Unassembled WGS sequence"/>
</dbReference>
<comment type="caution">
    <text evidence="5">The sequence shown here is derived from an EMBL/GenBank/DDBJ whole genome shotgun (WGS) entry which is preliminary data.</text>
</comment>
<feature type="domain" description="Flavoprotein" evidence="4">
    <location>
        <begin position="60"/>
        <end position="279"/>
    </location>
</feature>
<dbReference type="AlphaFoldDB" id="A0AAD8XW78"/>
<dbReference type="SUPFAM" id="SSF52507">
    <property type="entry name" value="Homo-oligomeric flavin-containing Cys decarboxylases, HFCD"/>
    <property type="match status" value="1"/>
</dbReference>
<dbReference type="EMBL" id="JATAAI010000037">
    <property type="protein sequence ID" value="KAK1734734.1"/>
    <property type="molecule type" value="Genomic_DNA"/>
</dbReference>
<evidence type="ECO:0000259" key="4">
    <source>
        <dbReference type="Pfam" id="PF02441"/>
    </source>
</evidence>
<dbReference type="InterPro" id="IPR036551">
    <property type="entry name" value="Flavin_trans-like"/>
</dbReference>
<proteinExistence type="inferred from homology"/>